<gene>
    <name evidence="11" type="ORF">EHUX00137_LOCUS1681</name>
</gene>
<evidence type="ECO:0000256" key="8">
    <source>
        <dbReference type="RuleBase" id="RU003827"/>
    </source>
</evidence>
<dbReference type="AlphaFoldDB" id="A0A7S3VXC4"/>
<reference evidence="11" key="1">
    <citation type="submission" date="2021-01" db="EMBL/GenBank/DDBJ databases">
        <authorList>
            <person name="Corre E."/>
            <person name="Pelletier E."/>
            <person name="Niang G."/>
            <person name="Scheremetjew M."/>
            <person name="Finn R."/>
            <person name="Kale V."/>
            <person name="Holt S."/>
            <person name="Cochrane G."/>
            <person name="Meng A."/>
            <person name="Brown T."/>
            <person name="Cohen L."/>
        </authorList>
    </citation>
    <scope>NUCLEOTIDE SEQUENCE</scope>
    <source>
        <strain evidence="11">379</strain>
    </source>
</reference>
<evidence type="ECO:0000259" key="10">
    <source>
        <dbReference type="PROSITE" id="PS50866"/>
    </source>
</evidence>
<dbReference type="SUPFAM" id="SSF101576">
    <property type="entry name" value="Supernatant protein factor (SPF), C-terminal domain"/>
    <property type="match status" value="1"/>
</dbReference>
<evidence type="ECO:0000256" key="7">
    <source>
        <dbReference type="ARBA" id="ARBA00037847"/>
    </source>
</evidence>
<dbReference type="PROSITE" id="PS50866">
    <property type="entry name" value="GOLD"/>
    <property type="match status" value="1"/>
</dbReference>
<evidence type="ECO:0000256" key="4">
    <source>
        <dbReference type="ARBA" id="ARBA00022729"/>
    </source>
</evidence>
<feature type="chain" id="PRO_5031045717" description="GOLD domain-containing protein" evidence="9">
    <location>
        <begin position="22"/>
        <end position="224"/>
    </location>
</feature>
<dbReference type="EMBL" id="HBIR01002415">
    <property type="protein sequence ID" value="CAE0523250.1"/>
    <property type="molecule type" value="Transcribed_RNA"/>
</dbReference>
<protein>
    <recommendedName>
        <fullName evidence="10">GOLD domain-containing protein</fullName>
    </recommendedName>
</protein>
<evidence type="ECO:0000313" key="11">
    <source>
        <dbReference type="EMBL" id="CAE0523250.1"/>
    </source>
</evidence>
<proteinExistence type="inferred from homology"/>
<accession>A0A7S3VXC4</accession>
<evidence type="ECO:0000256" key="3">
    <source>
        <dbReference type="ARBA" id="ARBA00022692"/>
    </source>
</evidence>
<feature type="signal peptide" evidence="9">
    <location>
        <begin position="1"/>
        <end position="21"/>
    </location>
</feature>
<dbReference type="PANTHER" id="PTHR22811">
    <property type="entry name" value="TRANSMEMBRANE EMP24 DOMAIN-CONTAINING PROTEIN"/>
    <property type="match status" value="1"/>
</dbReference>
<dbReference type="InterPro" id="IPR036598">
    <property type="entry name" value="GOLD_dom_sf"/>
</dbReference>
<keyword evidence="6" id="KW-0472">Membrane</keyword>
<comment type="similarity">
    <text evidence="2 8">Belongs to the EMP24/GP25L family.</text>
</comment>
<evidence type="ECO:0000256" key="2">
    <source>
        <dbReference type="ARBA" id="ARBA00007104"/>
    </source>
</evidence>
<dbReference type="SMART" id="SM01190">
    <property type="entry name" value="EMP24_GP25L"/>
    <property type="match status" value="1"/>
</dbReference>
<keyword evidence="5" id="KW-1133">Transmembrane helix</keyword>
<sequence>MSFARRLLLFALSQVFAPVIGFGFTVEAGGKTCFDETVKSSERVSGDWRVISGGVLDLDVEVTSPTGEHVYSAEREAAGSFAFFATDSGTYVVCFSNARATQAAREVSAKITVGEQGDGVELAKAEQLAPLEDRVKRLHTSMISVRDLQDQQREQDEERYRVTSQTRRWLLWFTVLEAVVPRVDAGKSIPSHRSPPPVQAFVLVAVSLWQILYLKSFFEVKRVV</sequence>
<keyword evidence="3 8" id="KW-0812">Transmembrane</keyword>
<name>A0A7S3VXC4_EMIHU</name>
<dbReference type="GO" id="GO:0016020">
    <property type="term" value="C:membrane"/>
    <property type="evidence" value="ECO:0007669"/>
    <property type="project" value="UniProtKB-SubCell"/>
</dbReference>
<evidence type="ECO:0000256" key="5">
    <source>
        <dbReference type="ARBA" id="ARBA00022989"/>
    </source>
</evidence>
<evidence type="ECO:0000256" key="1">
    <source>
        <dbReference type="ARBA" id="ARBA00004479"/>
    </source>
</evidence>
<keyword evidence="4 9" id="KW-0732">Signal</keyword>
<evidence type="ECO:0000256" key="9">
    <source>
        <dbReference type="SAM" id="SignalP"/>
    </source>
</evidence>
<dbReference type="InterPro" id="IPR009038">
    <property type="entry name" value="GOLD_dom"/>
</dbReference>
<dbReference type="InterPro" id="IPR015720">
    <property type="entry name" value="Emp24-like"/>
</dbReference>
<organism evidence="11">
    <name type="scientific">Emiliania huxleyi</name>
    <name type="common">Coccolithophore</name>
    <name type="synonym">Pontosphaera huxleyi</name>
    <dbReference type="NCBI Taxonomy" id="2903"/>
    <lineage>
        <taxon>Eukaryota</taxon>
        <taxon>Haptista</taxon>
        <taxon>Haptophyta</taxon>
        <taxon>Prymnesiophyceae</taxon>
        <taxon>Isochrysidales</taxon>
        <taxon>Noelaerhabdaceae</taxon>
        <taxon>Emiliania</taxon>
    </lineage>
</organism>
<dbReference type="Pfam" id="PF01105">
    <property type="entry name" value="EMP24_GP25L"/>
    <property type="match status" value="1"/>
</dbReference>
<evidence type="ECO:0000256" key="6">
    <source>
        <dbReference type="ARBA" id="ARBA00023136"/>
    </source>
</evidence>
<comment type="subcellular location">
    <subcellularLocation>
        <location evidence="7">Endomembrane system</location>
        <topology evidence="7">Single-pass membrane protein</topology>
    </subcellularLocation>
    <subcellularLocation>
        <location evidence="1 8">Membrane</location>
        <topology evidence="1 8">Single-pass type I membrane protein</topology>
    </subcellularLocation>
</comment>
<feature type="domain" description="GOLD" evidence="10">
    <location>
        <begin position="31"/>
        <end position="113"/>
    </location>
</feature>
<dbReference type="GO" id="GO:0012505">
    <property type="term" value="C:endomembrane system"/>
    <property type="evidence" value="ECO:0007669"/>
    <property type="project" value="UniProtKB-SubCell"/>
</dbReference>